<feature type="transmembrane region" description="Helical" evidence="8">
    <location>
        <begin position="442"/>
        <end position="468"/>
    </location>
</feature>
<evidence type="ECO:0000256" key="1">
    <source>
        <dbReference type="ARBA" id="ARBA00004236"/>
    </source>
</evidence>
<comment type="caution">
    <text evidence="9">The sequence shown here is derived from an EMBL/GenBank/DDBJ whole genome shotgun (WGS) entry which is preliminary data.</text>
</comment>
<dbReference type="Proteomes" id="UP000823941">
    <property type="component" value="Chromosome 12"/>
</dbReference>
<evidence type="ECO:0000256" key="6">
    <source>
        <dbReference type="ARBA" id="ARBA00023136"/>
    </source>
</evidence>
<dbReference type="PANTHER" id="PTHR11923:SF93">
    <property type="entry name" value="GH07959P-RELATED"/>
    <property type="match status" value="1"/>
</dbReference>
<keyword evidence="6 8" id="KW-0472">Membrane</keyword>
<evidence type="ECO:0008006" key="11">
    <source>
        <dbReference type="Google" id="ProtNLM"/>
    </source>
</evidence>
<evidence type="ECO:0000256" key="3">
    <source>
        <dbReference type="ARBA" id="ARBA00022475"/>
    </source>
</evidence>
<evidence type="ECO:0000256" key="5">
    <source>
        <dbReference type="ARBA" id="ARBA00022989"/>
    </source>
</evidence>
<comment type="subcellular location">
    <subcellularLocation>
        <location evidence="1">Cell membrane</location>
    </subcellularLocation>
</comment>
<evidence type="ECO:0000313" key="10">
    <source>
        <dbReference type="Proteomes" id="UP000823941"/>
    </source>
</evidence>
<keyword evidence="3" id="KW-1003">Cell membrane</keyword>
<gene>
    <name evidence="9" type="ORF">JYU34_008527</name>
</gene>
<evidence type="ECO:0000256" key="4">
    <source>
        <dbReference type="ARBA" id="ARBA00022692"/>
    </source>
</evidence>
<keyword evidence="7" id="KW-0325">Glycoprotein</keyword>
<proteinExistence type="inferred from homology"/>
<keyword evidence="5 8" id="KW-1133">Transmembrane helix</keyword>
<evidence type="ECO:0000256" key="7">
    <source>
        <dbReference type="ARBA" id="ARBA00023180"/>
    </source>
</evidence>
<sequence>MRGGVGRCRWLAGGVAALFALAAIAVSLAWQRIFDSVLASQLALVPGSRSYVSWEAPAVPLRFDIYLFNWTNADHFPEETPHVEQLGPYSFREERRHVNVTVNPETDSLSYRTFRSYSFDPEASNGTLEDNVTTLNPIASAAIYKARESGYIQQKTLGMGLAMFGQQMAVSKPARELMFEGYDDLMLEFAKTLPDSATGGAPKIDRFGWFYQRNNSIDSDGFMEVTLGSRGGSLPGQILNWNTEENLPYYSGQCAELAGSVGEFLPRDLTPSSRLTMFMADLCRTLHLRYSGSGELQGLQYHTYEVNRDVFDAGSKENECFCNGACAWGGVMNVSACRYGAPSFITLPHFLYADEELRELVTGLQPDEEKHSFYFSVEPKLGIPLDVAARFQLNIYMEPTPNIALYENVPRLLFPVLWVEQRVTIDDTVLAELRFVRAVLDWGAIFSAGVALVLAAIVALTTCTNICLKKPKYLPPADLLFERPKDEAEMKLNPM</sequence>
<name>A0ABQ7QLB1_PLUXY</name>
<dbReference type="InterPro" id="IPR002159">
    <property type="entry name" value="CD36_fam"/>
</dbReference>
<keyword evidence="4 8" id="KW-0812">Transmembrane</keyword>
<evidence type="ECO:0000313" key="9">
    <source>
        <dbReference type="EMBL" id="KAG7305964.1"/>
    </source>
</evidence>
<keyword evidence="10" id="KW-1185">Reference proteome</keyword>
<dbReference type="EMBL" id="JAHIBW010000012">
    <property type="protein sequence ID" value="KAG7305964.1"/>
    <property type="molecule type" value="Genomic_DNA"/>
</dbReference>
<reference evidence="9 10" key="1">
    <citation type="submission" date="2021-06" db="EMBL/GenBank/DDBJ databases">
        <title>A haploid diamondback moth (Plutella xylostella L.) genome assembly resolves 31 chromosomes and identifies a diamide resistance mutation.</title>
        <authorList>
            <person name="Ward C.M."/>
            <person name="Perry K.D."/>
            <person name="Baker G."/>
            <person name="Powis K."/>
            <person name="Heckel D.G."/>
            <person name="Baxter S.W."/>
        </authorList>
    </citation>
    <scope>NUCLEOTIDE SEQUENCE [LARGE SCALE GENOMIC DNA]</scope>
    <source>
        <strain evidence="9 10">LV</strain>
        <tissue evidence="9">Single pupa</tissue>
    </source>
</reference>
<comment type="similarity">
    <text evidence="2">Belongs to the CD36 family.</text>
</comment>
<organism evidence="9 10">
    <name type="scientific">Plutella xylostella</name>
    <name type="common">Diamondback moth</name>
    <name type="synonym">Plutella maculipennis</name>
    <dbReference type="NCBI Taxonomy" id="51655"/>
    <lineage>
        <taxon>Eukaryota</taxon>
        <taxon>Metazoa</taxon>
        <taxon>Ecdysozoa</taxon>
        <taxon>Arthropoda</taxon>
        <taxon>Hexapoda</taxon>
        <taxon>Insecta</taxon>
        <taxon>Pterygota</taxon>
        <taxon>Neoptera</taxon>
        <taxon>Endopterygota</taxon>
        <taxon>Lepidoptera</taxon>
        <taxon>Glossata</taxon>
        <taxon>Ditrysia</taxon>
        <taxon>Yponomeutoidea</taxon>
        <taxon>Plutellidae</taxon>
        <taxon>Plutella</taxon>
    </lineage>
</organism>
<dbReference type="PANTHER" id="PTHR11923">
    <property type="entry name" value="SCAVENGER RECEPTOR CLASS B TYPE-1 SR-B1"/>
    <property type="match status" value="1"/>
</dbReference>
<accession>A0ABQ7QLB1</accession>
<protein>
    <recommendedName>
        <fullName evidence="11">Protein peste</fullName>
    </recommendedName>
</protein>
<evidence type="ECO:0000256" key="2">
    <source>
        <dbReference type="ARBA" id="ARBA00010532"/>
    </source>
</evidence>
<evidence type="ECO:0000256" key="8">
    <source>
        <dbReference type="SAM" id="Phobius"/>
    </source>
</evidence>
<dbReference type="Pfam" id="PF01130">
    <property type="entry name" value="CD36"/>
    <property type="match status" value="1"/>
</dbReference>
<dbReference type="PRINTS" id="PR01609">
    <property type="entry name" value="CD36FAMILY"/>
</dbReference>